<feature type="region of interest" description="Disordered" evidence="1">
    <location>
        <begin position="18"/>
        <end position="47"/>
    </location>
</feature>
<organism evidence="2 3">
    <name type="scientific">Morchella conica CCBAS932</name>
    <dbReference type="NCBI Taxonomy" id="1392247"/>
    <lineage>
        <taxon>Eukaryota</taxon>
        <taxon>Fungi</taxon>
        <taxon>Dikarya</taxon>
        <taxon>Ascomycota</taxon>
        <taxon>Pezizomycotina</taxon>
        <taxon>Pezizomycetes</taxon>
        <taxon>Pezizales</taxon>
        <taxon>Morchellaceae</taxon>
        <taxon>Morchella</taxon>
    </lineage>
</organism>
<evidence type="ECO:0000256" key="1">
    <source>
        <dbReference type="SAM" id="MobiDB-lite"/>
    </source>
</evidence>
<dbReference type="AlphaFoldDB" id="A0A3N4KEY6"/>
<protein>
    <submittedName>
        <fullName evidence="2">Uncharacterized protein</fullName>
    </submittedName>
</protein>
<evidence type="ECO:0000313" key="3">
    <source>
        <dbReference type="Proteomes" id="UP000277580"/>
    </source>
</evidence>
<reference evidence="2 3" key="1">
    <citation type="journal article" date="2018" name="Nat. Ecol. Evol.">
        <title>Pezizomycetes genomes reveal the molecular basis of ectomycorrhizal truffle lifestyle.</title>
        <authorList>
            <person name="Murat C."/>
            <person name="Payen T."/>
            <person name="Noel B."/>
            <person name="Kuo A."/>
            <person name="Morin E."/>
            <person name="Chen J."/>
            <person name="Kohler A."/>
            <person name="Krizsan K."/>
            <person name="Balestrini R."/>
            <person name="Da Silva C."/>
            <person name="Montanini B."/>
            <person name="Hainaut M."/>
            <person name="Levati E."/>
            <person name="Barry K.W."/>
            <person name="Belfiori B."/>
            <person name="Cichocki N."/>
            <person name="Clum A."/>
            <person name="Dockter R.B."/>
            <person name="Fauchery L."/>
            <person name="Guy J."/>
            <person name="Iotti M."/>
            <person name="Le Tacon F."/>
            <person name="Lindquist E.A."/>
            <person name="Lipzen A."/>
            <person name="Malagnac F."/>
            <person name="Mello A."/>
            <person name="Molinier V."/>
            <person name="Miyauchi S."/>
            <person name="Poulain J."/>
            <person name="Riccioni C."/>
            <person name="Rubini A."/>
            <person name="Sitrit Y."/>
            <person name="Splivallo R."/>
            <person name="Traeger S."/>
            <person name="Wang M."/>
            <person name="Zifcakova L."/>
            <person name="Wipf D."/>
            <person name="Zambonelli A."/>
            <person name="Paolocci F."/>
            <person name="Nowrousian M."/>
            <person name="Ottonello S."/>
            <person name="Baldrian P."/>
            <person name="Spatafora J.W."/>
            <person name="Henrissat B."/>
            <person name="Nagy L.G."/>
            <person name="Aury J.M."/>
            <person name="Wincker P."/>
            <person name="Grigoriev I.V."/>
            <person name="Bonfante P."/>
            <person name="Martin F.M."/>
        </authorList>
    </citation>
    <scope>NUCLEOTIDE SEQUENCE [LARGE SCALE GENOMIC DNA]</scope>
    <source>
        <strain evidence="2 3">CCBAS932</strain>
    </source>
</reference>
<keyword evidence="3" id="KW-1185">Reference proteome</keyword>
<feature type="region of interest" description="Disordered" evidence="1">
    <location>
        <begin position="65"/>
        <end position="155"/>
    </location>
</feature>
<feature type="compositionally biased region" description="Low complexity" evidence="1">
    <location>
        <begin position="134"/>
        <end position="147"/>
    </location>
</feature>
<dbReference type="EMBL" id="ML119172">
    <property type="protein sequence ID" value="RPB07919.1"/>
    <property type="molecule type" value="Genomic_DNA"/>
</dbReference>
<feature type="compositionally biased region" description="Basic residues" evidence="1">
    <location>
        <begin position="118"/>
        <end position="130"/>
    </location>
</feature>
<feature type="compositionally biased region" description="Basic and acidic residues" evidence="1">
    <location>
        <begin position="65"/>
        <end position="76"/>
    </location>
</feature>
<evidence type="ECO:0000313" key="2">
    <source>
        <dbReference type="EMBL" id="RPB07919.1"/>
    </source>
</evidence>
<dbReference type="InParanoid" id="A0A3N4KEY6"/>
<gene>
    <name evidence="2" type="ORF">P167DRAFT_578788</name>
</gene>
<feature type="compositionally biased region" description="Low complexity" evidence="1">
    <location>
        <begin position="32"/>
        <end position="41"/>
    </location>
</feature>
<dbReference type="Proteomes" id="UP000277580">
    <property type="component" value="Unassembled WGS sequence"/>
</dbReference>
<name>A0A3N4KEY6_9PEZI</name>
<feature type="compositionally biased region" description="Polar residues" evidence="1">
    <location>
        <begin position="98"/>
        <end position="117"/>
    </location>
</feature>
<feature type="compositionally biased region" description="Basic residues" evidence="1">
    <location>
        <begin position="77"/>
        <end position="91"/>
    </location>
</feature>
<sequence length="155" mass="16893">MCFPSPFESIRDIASAIGGRHSGANRDSCKSTNANGDANDTATDRATTKLEKRILKAKLKFEKKEAKELKKVEKRREKERKKKMNAAKKKQPPATDVSDVQHQNQSSESLGSRIGNNSHHHRDCSCRHHGCAGGPESSDGSNGSNGSQTPVSITH</sequence>
<accession>A0A3N4KEY6</accession>
<proteinExistence type="predicted"/>